<dbReference type="PROSITE" id="PS51935">
    <property type="entry name" value="NLPC_P60"/>
    <property type="match status" value="1"/>
</dbReference>
<dbReference type="Proteomes" id="UP001597114">
    <property type="component" value="Unassembled WGS sequence"/>
</dbReference>
<feature type="compositionally biased region" description="Pro residues" evidence="5">
    <location>
        <begin position="255"/>
        <end position="278"/>
    </location>
</feature>
<gene>
    <name evidence="7" type="ORF">ACFSJD_22920</name>
</gene>
<dbReference type="EMBL" id="JBHUCO010000024">
    <property type="protein sequence ID" value="MFD1520365.1"/>
    <property type="molecule type" value="Genomic_DNA"/>
</dbReference>
<dbReference type="InterPro" id="IPR051794">
    <property type="entry name" value="PG_Endopeptidase_C40"/>
</dbReference>
<reference evidence="8" key="1">
    <citation type="journal article" date="2019" name="Int. J. Syst. Evol. Microbiol.">
        <title>The Global Catalogue of Microorganisms (GCM) 10K type strain sequencing project: providing services to taxonomists for standard genome sequencing and annotation.</title>
        <authorList>
            <consortium name="The Broad Institute Genomics Platform"/>
            <consortium name="The Broad Institute Genome Sequencing Center for Infectious Disease"/>
            <person name="Wu L."/>
            <person name="Ma J."/>
        </authorList>
    </citation>
    <scope>NUCLEOTIDE SEQUENCE [LARGE SCALE GENOMIC DNA]</scope>
    <source>
        <strain evidence="8">CCM 7043</strain>
    </source>
</reference>
<feature type="compositionally biased region" description="Low complexity" evidence="5">
    <location>
        <begin position="323"/>
        <end position="365"/>
    </location>
</feature>
<sequence length="603" mass="59161">MTNERHRIPRWPAVAAAVLALVGVVLVSLPAQDVVAAPAAVEDAVQAQVTAPVRPASFGRKFGGANPGRTGPIVLGLTIADLGDPATVAVPTAAQPPAARIPDVPRITTTAKPGTAAAVAIAFALVQRGLPYVWGGDGPLSGEAGFDCSGLTTAAYDWAGISLPRTAHTQYYAGPHVPADAPLEPGDLVFYGVPERVHHVGLYLGNGRMINAPTFGKPVRTAFVRYPGDDYLGATRPAAGRDAPGLLEAPDLPFDVPPEPAPDAPPGPAEFPAPPAPDDVPATPAPGTQAPTPSTIVAAPAPGAPTSAAAPDGSVSQPPPTGPAATGSAAQPPRGPAAQQGTAAGATATSGSAPPAGPPSGDAATRPPTADRAGAPTARPSEPTPPTTGDLARSAPAQATTTPPTSTPGAGAPSESGARATTPPGSAPPSSAPAQATTDPPTRTPRADTSTTRAPETADRTTTPPPASTPAQATTPPGDDDTTGAAGAPTPNTVGLPDGATLGLVAAKAGGPMVAPTRAGTASVMRTGGTTVITLPATAGTVGLSRGSTIQLTNASGDPSEFEVQGKRTVDADTAAGLVASGDNRLVLLQSLDDGQVLVVLAS</sequence>
<evidence type="ECO:0000256" key="5">
    <source>
        <dbReference type="SAM" id="MobiDB-lite"/>
    </source>
</evidence>
<keyword evidence="2" id="KW-0645">Protease</keyword>
<dbReference type="PANTHER" id="PTHR47359">
    <property type="entry name" value="PEPTIDOGLYCAN DL-ENDOPEPTIDASE CWLO"/>
    <property type="match status" value="1"/>
</dbReference>
<feature type="compositionally biased region" description="Low complexity" evidence="5">
    <location>
        <begin position="394"/>
        <end position="424"/>
    </location>
</feature>
<evidence type="ECO:0000259" key="6">
    <source>
        <dbReference type="PROSITE" id="PS51935"/>
    </source>
</evidence>
<name>A0ABW4F157_9PSEU</name>
<organism evidence="7 8">
    <name type="scientific">Pseudonocardia yunnanensis</name>
    <dbReference type="NCBI Taxonomy" id="58107"/>
    <lineage>
        <taxon>Bacteria</taxon>
        <taxon>Bacillati</taxon>
        <taxon>Actinomycetota</taxon>
        <taxon>Actinomycetes</taxon>
        <taxon>Pseudonocardiales</taxon>
        <taxon>Pseudonocardiaceae</taxon>
        <taxon>Pseudonocardia</taxon>
    </lineage>
</organism>
<evidence type="ECO:0000256" key="1">
    <source>
        <dbReference type="ARBA" id="ARBA00007074"/>
    </source>
</evidence>
<evidence type="ECO:0000256" key="2">
    <source>
        <dbReference type="ARBA" id="ARBA00022670"/>
    </source>
</evidence>
<comment type="similarity">
    <text evidence="1">Belongs to the peptidase C40 family.</text>
</comment>
<dbReference type="SUPFAM" id="SSF54001">
    <property type="entry name" value="Cysteine proteinases"/>
    <property type="match status" value="1"/>
</dbReference>
<evidence type="ECO:0000313" key="7">
    <source>
        <dbReference type="EMBL" id="MFD1520365.1"/>
    </source>
</evidence>
<accession>A0ABW4F157</accession>
<dbReference type="InterPro" id="IPR038765">
    <property type="entry name" value="Papain-like_cys_pep_sf"/>
</dbReference>
<evidence type="ECO:0000256" key="3">
    <source>
        <dbReference type="ARBA" id="ARBA00022801"/>
    </source>
</evidence>
<proteinExistence type="inferred from homology"/>
<keyword evidence="4" id="KW-0788">Thiol protease</keyword>
<dbReference type="PANTHER" id="PTHR47359:SF3">
    <property type="entry name" value="NLP_P60 DOMAIN-CONTAINING PROTEIN-RELATED"/>
    <property type="match status" value="1"/>
</dbReference>
<dbReference type="Pfam" id="PF00877">
    <property type="entry name" value="NLPC_P60"/>
    <property type="match status" value="1"/>
</dbReference>
<protein>
    <submittedName>
        <fullName evidence="7">NlpC/P60 family protein</fullName>
    </submittedName>
</protein>
<feature type="domain" description="NlpC/P60" evidence="6">
    <location>
        <begin position="114"/>
        <end position="243"/>
    </location>
</feature>
<keyword evidence="8" id="KW-1185">Reference proteome</keyword>
<feature type="compositionally biased region" description="Low complexity" evidence="5">
    <location>
        <begin position="279"/>
        <end position="311"/>
    </location>
</feature>
<dbReference type="Gene3D" id="3.90.1720.10">
    <property type="entry name" value="endopeptidase domain like (from Nostoc punctiforme)"/>
    <property type="match status" value="1"/>
</dbReference>
<feature type="compositionally biased region" description="Low complexity" evidence="5">
    <location>
        <begin position="432"/>
        <end position="441"/>
    </location>
</feature>
<feature type="region of interest" description="Disordered" evidence="5">
    <location>
        <begin position="235"/>
        <end position="497"/>
    </location>
</feature>
<feature type="compositionally biased region" description="Low complexity" evidence="5">
    <location>
        <begin position="469"/>
        <end position="491"/>
    </location>
</feature>
<keyword evidence="3" id="KW-0378">Hydrolase</keyword>
<comment type="caution">
    <text evidence="7">The sequence shown here is derived from an EMBL/GenBank/DDBJ whole genome shotgun (WGS) entry which is preliminary data.</text>
</comment>
<dbReference type="InterPro" id="IPR000064">
    <property type="entry name" value="NLP_P60_dom"/>
</dbReference>
<evidence type="ECO:0000256" key="4">
    <source>
        <dbReference type="ARBA" id="ARBA00022807"/>
    </source>
</evidence>
<evidence type="ECO:0000313" key="8">
    <source>
        <dbReference type="Proteomes" id="UP001597114"/>
    </source>
</evidence>